<dbReference type="AlphaFoldDB" id="A0A1I6DLI1"/>
<name>A0A1I6DLI1_9FIRM</name>
<accession>A0A1I6DLI1</accession>
<evidence type="ECO:0000313" key="2">
    <source>
        <dbReference type="Proteomes" id="UP000199584"/>
    </source>
</evidence>
<dbReference type="STRING" id="39060.SAMN05660706_11339"/>
<protein>
    <submittedName>
        <fullName evidence="1">Uncharacterized protein</fullName>
    </submittedName>
</protein>
<keyword evidence="2" id="KW-1185">Reference proteome</keyword>
<evidence type="ECO:0000313" key="1">
    <source>
        <dbReference type="EMBL" id="SFR06300.1"/>
    </source>
</evidence>
<dbReference type="OrthoDB" id="2382245at2"/>
<dbReference type="RefSeq" id="WP_092483284.1">
    <property type="nucleotide sequence ID" value="NZ_FOYM01000013.1"/>
</dbReference>
<dbReference type="Proteomes" id="UP000199584">
    <property type="component" value="Unassembled WGS sequence"/>
</dbReference>
<dbReference type="EMBL" id="FOYM01000013">
    <property type="protein sequence ID" value="SFR06300.1"/>
    <property type="molecule type" value="Genomic_DNA"/>
</dbReference>
<gene>
    <name evidence="1" type="ORF">SAMN05660706_11339</name>
</gene>
<organism evidence="1 2">
    <name type="scientific">Desulfoscipio geothermicus DSM 3669</name>
    <dbReference type="NCBI Taxonomy" id="1121426"/>
    <lineage>
        <taxon>Bacteria</taxon>
        <taxon>Bacillati</taxon>
        <taxon>Bacillota</taxon>
        <taxon>Clostridia</taxon>
        <taxon>Eubacteriales</taxon>
        <taxon>Desulfallaceae</taxon>
        <taxon>Desulfoscipio</taxon>
    </lineage>
</organism>
<sequence length="63" mass="7240">MAEKKCIMCGKMFDPEEVANANKNPYLDDDDEDMPKKEPSFCQLCEARIRNEADKSQKSPKPM</sequence>
<reference evidence="2" key="1">
    <citation type="submission" date="2016-10" db="EMBL/GenBank/DDBJ databases">
        <authorList>
            <person name="Varghese N."/>
            <person name="Submissions S."/>
        </authorList>
    </citation>
    <scope>NUCLEOTIDE SEQUENCE [LARGE SCALE GENOMIC DNA]</scope>
    <source>
        <strain evidence="2">DSM 3669</strain>
    </source>
</reference>
<proteinExistence type="predicted"/>